<proteinExistence type="predicted"/>
<name>A0ABV6ZUX0_9PROT</name>
<organism evidence="1 2">
    <name type="scientific">Hyphobacterium vulgare</name>
    <dbReference type="NCBI Taxonomy" id="1736751"/>
    <lineage>
        <taxon>Bacteria</taxon>
        <taxon>Pseudomonadati</taxon>
        <taxon>Pseudomonadota</taxon>
        <taxon>Alphaproteobacteria</taxon>
        <taxon>Maricaulales</taxon>
        <taxon>Maricaulaceae</taxon>
        <taxon>Hyphobacterium</taxon>
    </lineage>
</organism>
<evidence type="ECO:0000313" key="1">
    <source>
        <dbReference type="EMBL" id="MFC2925181.1"/>
    </source>
</evidence>
<dbReference type="InterPro" id="IPR006944">
    <property type="entry name" value="Phage/GTA_portal"/>
</dbReference>
<dbReference type="RefSeq" id="WP_343164058.1">
    <property type="nucleotide sequence ID" value="NZ_JBHRSV010000001.1"/>
</dbReference>
<evidence type="ECO:0000313" key="2">
    <source>
        <dbReference type="Proteomes" id="UP001595379"/>
    </source>
</evidence>
<dbReference type="Pfam" id="PF04860">
    <property type="entry name" value="Phage_portal"/>
    <property type="match status" value="1"/>
</dbReference>
<protein>
    <submittedName>
        <fullName evidence="1">Phage portal protein</fullName>
    </submittedName>
</protein>
<reference evidence="2" key="1">
    <citation type="journal article" date="2019" name="Int. J. Syst. Evol. Microbiol.">
        <title>The Global Catalogue of Microorganisms (GCM) 10K type strain sequencing project: providing services to taxonomists for standard genome sequencing and annotation.</title>
        <authorList>
            <consortium name="The Broad Institute Genomics Platform"/>
            <consortium name="The Broad Institute Genome Sequencing Center for Infectious Disease"/>
            <person name="Wu L."/>
            <person name="Ma J."/>
        </authorList>
    </citation>
    <scope>NUCLEOTIDE SEQUENCE [LARGE SCALE GENOMIC DNA]</scope>
    <source>
        <strain evidence="2">KCTC 52487</strain>
    </source>
</reference>
<accession>A0ABV6ZUX0</accession>
<sequence length="385" mass="41499">MSFIDRVLGRETKTSAAKRLIALSLGSRAAWTPHDYAALAREGFARNPVAHRCVRLIAEAAAAAPLKVLRGGQVREDDPAAAMLARPNPDQSGAELLEDHYGYLQVAGNAYLELAALDGTPRELFALRPDRMRVLPGPRGWPDGWEYTVGGRSVRFTRDRASGQSPILHARLFHPSDDHYGLSPLEAAAAAVDVHNAGGAWAKALLDNAARPSGALVVTAKEGEGRLTDEQYERLKAELADAHAGPTNAGRPMLLEGGLDWKPMALTPADMDFSGARREAAREIALAFGVPPMLLGLPGDNTYANYREANLAFWRHTVLPLARKTAASLTGWLQPWFGADLSVSVEEDRLPALAEERAARWAQVGAADFLSADEKRALLGVEGEP</sequence>
<dbReference type="EMBL" id="JBHRSV010000001">
    <property type="protein sequence ID" value="MFC2925181.1"/>
    <property type="molecule type" value="Genomic_DNA"/>
</dbReference>
<dbReference type="InterPro" id="IPR006427">
    <property type="entry name" value="Portal_HK97"/>
</dbReference>
<gene>
    <name evidence="1" type="ORF">ACFOOR_03585</name>
</gene>
<comment type="caution">
    <text evidence="1">The sequence shown here is derived from an EMBL/GenBank/DDBJ whole genome shotgun (WGS) entry which is preliminary data.</text>
</comment>
<keyword evidence="2" id="KW-1185">Reference proteome</keyword>
<dbReference type="Proteomes" id="UP001595379">
    <property type="component" value="Unassembled WGS sequence"/>
</dbReference>
<dbReference type="NCBIfam" id="TIGR01537">
    <property type="entry name" value="portal_HK97"/>
    <property type="match status" value="1"/>
</dbReference>